<organism evidence="3 4">
    <name type="scientific">Iodobacter arcticus</name>
    <dbReference type="NCBI Taxonomy" id="590593"/>
    <lineage>
        <taxon>Bacteria</taxon>
        <taxon>Pseudomonadati</taxon>
        <taxon>Pseudomonadota</taxon>
        <taxon>Betaproteobacteria</taxon>
        <taxon>Neisseriales</taxon>
        <taxon>Chitinibacteraceae</taxon>
        <taxon>Iodobacter</taxon>
    </lineage>
</organism>
<keyword evidence="1" id="KW-0808">Transferase</keyword>
<reference evidence="4" key="1">
    <citation type="journal article" date="2019" name="Int. J. Syst. Evol. Microbiol.">
        <title>The Global Catalogue of Microorganisms (GCM) 10K type strain sequencing project: providing services to taxonomists for standard genome sequencing and annotation.</title>
        <authorList>
            <consortium name="The Broad Institute Genomics Platform"/>
            <consortium name="The Broad Institute Genome Sequencing Center for Infectious Disease"/>
            <person name="Wu L."/>
            <person name="Ma J."/>
        </authorList>
    </citation>
    <scope>NUCLEOTIDE SEQUENCE [LARGE SCALE GENOMIC DNA]</scope>
    <source>
        <strain evidence="4">CCUG 62945</strain>
    </source>
</reference>
<evidence type="ECO:0000313" key="4">
    <source>
        <dbReference type="Proteomes" id="UP001596473"/>
    </source>
</evidence>
<proteinExistence type="predicted"/>
<evidence type="ECO:0000259" key="2">
    <source>
        <dbReference type="Pfam" id="PF00534"/>
    </source>
</evidence>
<evidence type="ECO:0000313" key="3">
    <source>
        <dbReference type="EMBL" id="MFC7419988.1"/>
    </source>
</evidence>
<dbReference type="Gene3D" id="3.40.50.2000">
    <property type="entry name" value="Glycogen Phosphorylase B"/>
    <property type="match status" value="1"/>
</dbReference>
<dbReference type="EMBL" id="JBHTBQ010000014">
    <property type="protein sequence ID" value="MFC7419988.1"/>
    <property type="molecule type" value="Genomic_DNA"/>
</dbReference>
<dbReference type="RefSeq" id="WP_380187628.1">
    <property type="nucleotide sequence ID" value="NZ_JBHTBQ010000014.1"/>
</dbReference>
<gene>
    <name evidence="3" type="ORF">ACFQNF_08825</name>
</gene>
<dbReference type="PANTHER" id="PTHR46401">
    <property type="entry name" value="GLYCOSYLTRANSFERASE WBBK-RELATED"/>
    <property type="match status" value="1"/>
</dbReference>
<dbReference type="CDD" id="cd03809">
    <property type="entry name" value="GT4_MtfB-like"/>
    <property type="match status" value="1"/>
</dbReference>
<feature type="domain" description="Glycosyl transferase family 1" evidence="2">
    <location>
        <begin position="182"/>
        <end position="331"/>
    </location>
</feature>
<dbReference type="InterPro" id="IPR001296">
    <property type="entry name" value="Glyco_trans_1"/>
</dbReference>
<sequence>MIYINGRFLSQRSTGVQRFSLQLLMALDLLLTRKNISEKFILLCPLGVSPPLLLNITIRFVGFGIKGHLWEQLVLPFASRFSYLLNFSGGAPLLKVKQFVTIHDTVLYDYPSAYTFVFRNWYKFLFGVLSKTSRKIFTVSQFSKERLLRIFNICKERVGVLYNACGHMDSLIADNSILSELNIEKNTFVLAVGSLNPTKNISRLLNAIEKIEVDLVIVGGSNAGVFSIDNEERCKTNVKYAGYITDEKLKSLYENAIIFIFPSIYEGFGIPPLEAMTCGCPVVASNAASIPEVCGDAAYYFNPLDVGDMEAAIHKVMKNAELRDRLVANGSARINMFQWENTAISLFSQLRQCDLFKESIR</sequence>
<evidence type="ECO:0000256" key="1">
    <source>
        <dbReference type="ARBA" id="ARBA00022679"/>
    </source>
</evidence>
<keyword evidence="4" id="KW-1185">Reference proteome</keyword>
<accession>A0ABW2QW94</accession>
<dbReference type="Proteomes" id="UP001596473">
    <property type="component" value="Unassembled WGS sequence"/>
</dbReference>
<comment type="caution">
    <text evidence="3">The sequence shown here is derived from an EMBL/GenBank/DDBJ whole genome shotgun (WGS) entry which is preliminary data.</text>
</comment>
<dbReference type="Pfam" id="PF00534">
    <property type="entry name" value="Glycos_transf_1"/>
    <property type="match status" value="1"/>
</dbReference>
<protein>
    <submittedName>
        <fullName evidence="3">Glycosyltransferase family 4 protein</fullName>
    </submittedName>
</protein>
<dbReference type="SUPFAM" id="SSF53756">
    <property type="entry name" value="UDP-Glycosyltransferase/glycogen phosphorylase"/>
    <property type="match status" value="1"/>
</dbReference>
<dbReference type="PANTHER" id="PTHR46401:SF2">
    <property type="entry name" value="GLYCOSYLTRANSFERASE WBBK-RELATED"/>
    <property type="match status" value="1"/>
</dbReference>
<name>A0ABW2QW94_9NEIS</name>